<organism evidence="6 7">
    <name type="scientific">Ruminococcus gauvreauii</name>
    <dbReference type="NCBI Taxonomy" id="438033"/>
    <lineage>
        <taxon>Bacteria</taxon>
        <taxon>Bacillati</taxon>
        <taxon>Bacillota</taxon>
        <taxon>Clostridia</taxon>
        <taxon>Eubacteriales</taxon>
        <taxon>Oscillospiraceae</taxon>
        <taxon>Ruminococcus</taxon>
    </lineage>
</organism>
<feature type="domain" description="Periplasmic binding protein" evidence="5">
    <location>
        <begin position="104"/>
        <end position="352"/>
    </location>
</feature>
<feature type="signal peptide" evidence="4">
    <location>
        <begin position="1"/>
        <end position="20"/>
    </location>
</feature>
<dbReference type="SUPFAM" id="SSF53822">
    <property type="entry name" value="Periplasmic binding protein-like I"/>
    <property type="match status" value="1"/>
</dbReference>
<protein>
    <submittedName>
        <fullName evidence="6">Sugar ABC transporter substrate-binding protein</fullName>
    </submittedName>
</protein>
<evidence type="ECO:0000259" key="5">
    <source>
        <dbReference type="Pfam" id="PF13407"/>
    </source>
</evidence>
<dbReference type="Proteomes" id="UP001060164">
    <property type="component" value="Chromosome"/>
</dbReference>
<dbReference type="CDD" id="cd01536">
    <property type="entry name" value="PBP1_ABC_sugar_binding-like"/>
    <property type="match status" value="1"/>
</dbReference>
<dbReference type="InterPro" id="IPR028082">
    <property type="entry name" value="Peripla_BP_I"/>
</dbReference>
<reference evidence="6" key="1">
    <citation type="journal article" date="2022" name="Cell">
        <title>Design, construction, and in vivo augmentation of a complex gut microbiome.</title>
        <authorList>
            <person name="Cheng A.G."/>
            <person name="Ho P.Y."/>
            <person name="Aranda-Diaz A."/>
            <person name="Jain S."/>
            <person name="Yu F.B."/>
            <person name="Meng X."/>
            <person name="Wang M."/>
            <person name="Iakiviak M."/>
            <person name="Nagashima K."/>
            <person name="Zhao A."/>
            <person name="Murugkar P."/>
            <person name="Patil A."/>
            <person name="Atabakhsh K."/>
            <person name="Weakley A."/>
            <person name="Yan J."/>
            <person name="Brumbaugh A.R."/>
            <person name="Higginbottom S."/>
            <person name="Dimas A."/>
            <person name="Shiver A.L."/>
            <person name="Deutschbauer A."/>
            <person name="Neff N."/>
            <person name="Sonnenburg J.L."/>
            <person name="Huang K.C."/>
            <person name="Fischbach M.A."/>
        </authorList>
    </citation>
    <scope>NUCLEOTIDE SEQUENCE</scope>
    <source>
        <strain evidence="6">DSM 19829</strain>
    </source>
</reference>
<comment type="subcellular location">
    <subcellularLocation>
        <location evidence="1">Cell envelope</location>
    </subcellularLocation>
</comment>
<dbReference type="RefSeq" id="WP_028529364.1">
    <property type="nucleotide sequence ID" value="NZ_CABLBR010000023.1"/>
</dbReference>
<dbReference type="PANTHER" id="PTHR30036">
    <property type="entry name" value="D-XYLOSE-BINDING PERIPLASMIC PROTEIN"/>
    <property type="match status" value="1"/>
</dbReference>
<sequence>MKKNLAFVLAIVMAMMTCFAGCSAEPPKSGEAKKAEETPAPEDDAADEADTAATENEGEADSSGGDTAEPAALSADLQTIYDKLTHKPVANDTGKEFKIAVLCVMNNSFWYDVVNGIEEITQLMADPSYNCTVEMVTIEGHDGQLFAEAIDNCVTMQYDAICTVGTSEAIIPAVDRATAAGIPVYTFNSDVADSSRVCFTGQDLYAAGVKAGETVAELIDGKGKVAIITGYFTVPAHEDRRLGAMEVFDKYDEIEIVGEVENHDSNDEGYTYTKDFLTANPDLAAIYITAGGQQGVTKALDEMNIKGEVKVVMFDFMEEVIDALYDGSVQATIGQDPYAQGANPVCLAYNQLVTGTPEVEGNDFTNLDVVTPDNVAEYFPR</sequence>
<evidence type="ECO:0000256" key="1">
    <source>
        <dbReference type="ARBA" id="ARBA00004196"/>
    </source>
</evidence>
<evidence type="ECO:0000256" key="3">
    <source>
        <dbReference type="SAM" id="MobiDB-lite"/>
    </source>
</evidence>
<proteinExistence type="inferred from homology"/>
<feature type="region of interest" description="Disordered" evidence="3">
    <location>
        <begin position="25"/>
        <end position="69"/>
    </location>
</feature>
<keyword evidence="7" id="KW-1185">Reference proteome</keyword>
<feature type="chain" id="PRO_5046132842" evidence="4">
    <location>
        <begin position="21"/>
        <end position="381"/>
    </location>
</feature>
<evidence type="ECO:0000256" key="2">
    <source>
        <dbReference type="ARBA" id="ARBA00007639"/>
    </source>
</evidence>
<dbReference type="Pfam" id="PF13407">
    <property type="entry name" value="Peripla_BP_4"/>
    <property type="match status" value="1"/>
</dbReference>
<feature type="compositionally biased region" description="Basic and acidic residues" evidence="3">
    <location>
        <begin position="28"/>
        <end position="37"/>
    </location>
</feature>
<keyword evidence="4" id="KW-0732">Signal</keyword>
<dbReference type="EMBL" id="CP102290">
    <property type="protein sequence ID" value="UWP58611.1"/>
    <property type="molecule type" value="Genomic_DNA"/>
</dbReference>
<feature type="compositionally biased region" description="Acidic residues" evidence="3">
    <location>
        <begin position="39"/>
        <end position="60"/>
    </location>
</feature>
<evidence type="ECO:0000313" key="7">
    <source>
        <dbReference type="Proteomes" id="UP001060164"/>
    </source>
</evidence>
<dbReference type="PANTHER" id="PTHR30036:SF7">
    <property type="entry name" value="ABC TRANSPORTER PERIPLASMIC-BINDING PROTEIN YPHF"/>
    <property type="match status" value="1"/>
</dbReference>
<dbReference type="InterPro" id="IPR050555">
    <property type="entry name" value="Bact_Solute-Bind_Prot2"/>
</dbReference>
<evidence type="ECO:0000256" key="4">
    <source>
        <dbReference type="SAM" id="SignalP"/>
    </source>
</evidence>
<comment type="similarity">
    <text evidence="2">Belongs to the bacterial solute-binding protein 2 family.</text>
</comment>
<dbReference type="InterPro" id="IPR025997">
    <property type="entry name" value="SBP_2_dom"/>
</dbReference>
<gene>
    <name evidence="6" type="ORF">NQ502_14680</name>
</gene>
<dbReference type="Gene3D" id="3.40.50.2300">
    <property type="match status" value="2"/>
</dbReference>
<name>A0ABY5VFA4_9FIRM</name>
<evidence type="ECO:0000313" key="6">
    <source>
        <dbReference type="EMBL" id="UWP58611.1"/>
    </source>
</evidence>
<accession>A0ABY5VFA4</accession>